<sequence>MFKSLARQTAVIALFVGVLFGGIGYKLADYRTHEVKSDVIVTHEVMPEWKLLQLREISEESRGEAIAPVDQQELIMNYAEVQDHAAFYEFIAKGSDDRVVLYCDAHTNSVNIGYQFGLVDEELSERLDGFSIKVLRPGSTGYFIFDEMRPALYDTHQESTYLNAGMKALADEDPEALVVFTLRYSGTEEESLVAGVSPAFKVRDVLAAWNAVPTSACEFVNLTDYPSSFEQK</sequence>
<keyword evidence="2" id="KW-1185">Reference proteome</keyword>
<name>A0A514TVC6_9CAUD</name>
<dbReference type="EMBL" id="MN102098">
    <property type="protein sequence ID" value="QDJ96987.1"/>
    <property type="molecule type" value="Genomic_DNA"/>
</dbReference>
<evidence type="ECO:0000313" key="1">
    <source>
        <dbReference type="EMBL" id="QDJ96987.1"/>
    </source>
</evidence>
<protein>
    <submittedName>
        <fullName evidence="1">Uncharacterized protein</fullName>
    </submittedName>
</protein>
<accession>A0A514TVC6</accession>
<reference evidence="1 2" key="1">
    <citation type="submission" date="2019-06" db="EMBL/GenBank/DDBJ databases">
        <title>Complete genome sequence of Aeromonas hydrophila bacteriophage D3.</title>
        <authorList>
            <person name="Rai S."/>
            <person name="Tyagi A."/>
            <person name="Kumar N."/>
            <person name="Singh N."/>
        </authorList>
    </citation>
    <scope>NUCLEOTIDE SEQUENCE [LARGE SCALE GENOMIC DNA]</scope>
</reference>
<evidence type="ECO:0000313" key="2">
    <source>
        <dbReference type="Proteomes" id="UP000319658"/>
    </source>
</evidence>
<gene>
    <name evidence="1" type="ORF">D3_0257</name>
</gene>
<proteinExistence type="predicted"/>
<dbReference type="Proteomes" id="UP000319658">
    <property type="component" value="Segment"/>
</dbReference>
<organism evidence="1 2">
    <name type="scientific">Aeromonas phage D3</name>
    <dbReference type="NCBI Taxonomy" id="2593327"/>
    <lineage>
        <taxon>Viruses</taxon>
        <taxon>Duplodnaviria</taxon>
        <taxon>Heunggongvirae</taxon>
        <taxon>Uroviricota</taxon>
        <taxon>Caudoviricetes</taxon>
        <taxon>Chimalliviridae</taxon>
        <taxon>Ludhianavirus</taxon>
        <taxon>Ludhianavirus D3</taxon>
    </lineage>
</organism>